<dbReference type="EMBL" id="JAHLFE010000174">
    <property type="protein sequence ID" value="MBU3844874.1"/>
    <property type="molecule type" value="Genomic_DNA"/>
</dbReference>
<organism evidence="5 6">
    <name type="scientific">Candidatus Anaerobiospirillum pullicola</name>
    <dbReference type="NCBI Taxonomy" id="2838451"/>
    <lineage>
        <taxon>Bacteria</taxon>
        <taxon>Pseudomonadati</taxon>
        <taxon>Pseudomonadota</taxon>
        <taxon>Gammaproteobacteria</taxon>
        <taxon>Aeromonadales</taxon>
        <taxon>Succinivibrionaceae</taxon>
        <taxon>Anaerobiospirillum</taxon>
    </lineage>
</organism>
<evidence type="ECO:0000313" key="6">
    <source>
        <dbReference type="Proteomes" id="UP000733611"/>
    </source>
</evidence>
<dbReference type="SUPFAM" id="SSF52980">
    <property type="entry name" value="Restriction endonuclease-like"/>
    <property type="match status" value="1"/>
</dbReference>
<reference evidence="5" key="1">
    <citation type="journal article" date="2021" name="PeerJ">
        <title>Extensive microbial diversity within the chicken gut microbiome revealed by metagenomics and culture.</title>
        <authorList>
            <person name="Gilroy R."/>
            <person name="Ravi A."/>
            <person name="Getino M."/>
            <person name="Pursley I."/>
            <person name="Horton D.L."/>
            <person name="Alikhan N.F."/>
            <person name="Baker D."/>
            <person name="Gharbi K."/>
            <person name="Hall N."/>
            <person name="Watson M."/>
            <person name="Adriaenssens E.M."/>
            <person name="Foster-Nyarko E."/>
            <person name="Jarju S."/>
            <person name="Secka A."/>
            <person name="Antonio M."/>
            <person name="Oren A."/>
            <person name="Chaudhuri R.R."/>
            <person name="La Ragione R."/>
            <person name="Hildebrand F."/>
            <person name="Pallen M.J."/>
        </authorList>
    </citation>
    <scope>NUCLEOTIDE SEQUENCE</scope>
    <source>
        <strain evidence="5">378</strain>
    </source>
</reference>
<dbReference type="Proteomes" id="UP000733611">
    <property type="component" value="Unassembled WGS sequence"/>
</dbReference>
<feature type="domain" description="DNA mismatch repair MutH/Type II restriction enzyme Sau3AI" evidence="4">
    <location>
        <begin position="91"/>
        <end position="191"/>
    </location>
</feature>
<sequence length="296" mass="33114">MTLSAANDTMLLRAQDPHALYEGADSAVPFYKKELPSPLSFAEPDTMAELEQRLHLIMGRSIGELTQLSKLNAAAYATAKGFAGQLVELFLGAHAHNQSGPDFTKLGIELKTVPVGFDLMPQEHTFICAADLAPRHMIPFAQSALFHKMQHMLFVMLLAPRNAGLSMGERRILGYFFFDLTGEHRQQVETDYNEMQELLLSHQFDQLTSSLGNVLQLRPRGLPGKDVVAVHDEEGQLIYTKTRGYYLRSSFTRTLLQSFIAEQGVDSEALNQLQNFKKRLHLQEDDDDSATNSDGE</sequence>
<comment type="caution">
    <text evidence="5">The sequence shown here is derived from an EMBL/GenBank/DDBJ whole genome shotgun (WGS) entry which is preliminary data.</text>
</comment>
<reference evidence="5" key="2">
    <citation type="submission" date="2021-04" db="EMBL/GenBank/DDBJ databases">
        <authorList>
            <person name="Gilroy R."/>
        </authorList>
    </citation>
    <scope>NUCLEOTIDE SEQUENCE</scope>
    <source>
        <strain evidence="5">378</strain>
    </source>
</reference>
<evidence type="ECO:0000256" key="1">
    <source>
        <dbReference type="ARBA" id="ARBA00022722"/>
    </source>
</evidence>
<dbReference type="AlphaFoldDB" id="A0A948X064"/>
<evidence type="ECO:0000256" key="2">
    <source>
        <dbReference type="ARBA" id="ARBA00022759"/>
    </source>
</evidence>
<keyword evidence="3" id="KW-0378">Hydrolase</keyword>
<dbReference type="Gene3D" id="3.40.600.10">
    <property type="entry name" value="DNA mismatch repair MutH/Restriction endonuclease, type II"/>
    <property type="match status" value="1"/>
</dbReference>
<dbReference type="GO" id="GO:0003677">
    <property type="term" value="F:DNA binding"/>
    <property type="evidence" value="ECO:0007669"/>
    <property type="project" value="InterPro"/>
</dbReference>
<dbReference type="InterPro" id="IPR011335">
    <property type="entry name" value="Restrct_endonuc-II-like"/>
</dbReference>
<name>A0A948X064_9GAMM</name>
<dbReference type="InterPro" id="IPR011337">
    <property type="entry name" value="DNA_rep_MutH/RE_typeII_Sau3AI"/>
</dbReference>
<accession>A0A948X064</accession>
<dbReference type="InterPro" id="IPR037057">
    <property type="entry name" value="DNA_rep_MutH/T2_RE_sf"/>
</dbReference>
<evidence type="ECO:0000313" key="5">
    <source>
        <dbReference type="EMBL" id="MBU3844874.1"/>
    </source>
</evidence>
<proteinExistence type="predicted"/>
<evidence type="ECO:0000259" key="4">
    <source>
        <dbReference type="SMART" id="SM00927"/>
    </source>
</evidence>
<dbReference type="GO" id="GO:0004519">
    <property type="term" value="F:endonuclease activity"/>
    <property type="evidence" value="ECO:0007669"/>
    <property type="project" value="UniProtKB-KW"/>
</dbReference>
<dbReference type="GO" id="GO:0016787">
    <property type="term" value="F:hydrolase activity"/>
    <property type="evidence" value="ECO:0007669"/>
    <property type="project" value="UniProtKB-KW"/>
</dbReference>
<dbReference type="Pfam" id="PF02976">
    <property type="entry name" value="MutH"/>
    <property type="match status" value="1"/>
</dbReference>
<keyword evidence="2" id="KW-0255">Endonuclease</keyword>
<protein>
    <submittedName>
        <fullName evidence="5">DNA mismatch repair protein MutH</fullName>
    </submittedName>
</protein>
<keyword evidence="1" id="KW-0540">Nuclease</keyword>
<gene>
    <name evidence="5" type="ORF">H9847_08455</name>
</gene>
<dbReference type="SMART" id="SM00927">
    <property type="entry name" value="MutH"/>
    <property type="match status" value="1"/>
</dbReference>
<evidence type="ECO:0000256" key="3">
    <source>
        <dbReference type="ARBA" id="ARBA00022801"/>
    </source>
</evidence>